<dbReference type="PROSITE" id="PS51257">
    <property type="entry name" value="PROKAR_LIPOPROTEIN"/>
    <property type="match status" value="1"/>
</dbReference>
<dbReference type="AlphaFoldDB" id="A0A0P7HUQ7"/>
<name>A0A0P7HUQ7_9EURY</name>
<dbReference type="OrthoDB" id="252054at2157"/>
<dbReference type="InterPro" id="IPR058285">
    <property type="entry name" value="DUF7979"/>
</dbReference>
<protein>
    <recommendedName>
        <fullName evidence="1">DUF7979 domain-containing protein</fullName>
    </recommendedName>
</protein>
<dbReference type="RefSeq" id="WP_054583429.1">
    <property type="nucleotide sequence ID" value="NZ_LGUC01000001.1"/>
</dbReference>
<keyword evidence="3" id="KW-1185">Reference proteome</keyword>
<organism evidence="2 3">
    <name type="scientific">Halolamina pelagica</name>
    <dbReference type="NCBI Taxonomy" id="699431"/>
    <lineage>
        <taxon>Archaea</taxon>
        <taxon>Methanobacteriati</taxon>
        <taxon>Methanobacteriota</taxon>
        <taxon>Stenosarchaea group</taxon>
        <taxon>Halobacteria</taxon>
        <taxon>Halobacteriales</taxon>
        <taxon>Haloferacaceae</taxon>
    </lineage>
</organism>
<dbReference type="Pfam" id="PF25934">
    <property type="entry name" value="DUF7979"/>
    <property type="match status" value="2"/>
</dbReference>
<proteinExistence type="predicted"/>
<reference evidence="3" key="1">
    <citation type="submission" date="2013-11" db="EMBL/GenBank/DDBJ databases">
        <authorList>
            <person name="Hoang H.T."/>
            <person name="Killian M.L."/>
            <person name="Madson D.M."/>
            <person name="Arruda P.H.E."/>
            <person name="Sun D."/>
            <person name="Schwartz K.J."/>
            <person name="Yoon K."/>
        </authorList>
    </citation>
    <scope>NUCLEOTIDE SEQUENCE [LARGE SCALE GENOMIC DNA]</scope>
    <source>
        <strain evidence="3">CDK2</strain>
    </source>
</reference>
<comment type="caution">
    <text evidence="2">The sequence shown here is derived from an EMBL/GenBank/DDBJ whole genome shotgun (WGS) entry which is preliminary data.</text>
</comment>
<sequence length="171" mass="18458">MRKPAPAVAVTLLLLLAGCSAPGGIGGDTVAYDDLDESQQDAFREAIGDDATLTGVDAAPFRNHDYVRYEGKRYRVGVSRSWSASYTIEASPGGPPEDATVRAVEELPPDVRDEVRTAVTEGSYYAPYGKWDALPAPLNEVEYVTYGNESYELSYVVGDAVSETLTAERVE</sequence>
<accession>A0A0P7HUQ7</accession>
<feature type="domain" description="DUF7979" evidence="1">
    <location>
        <begin position="27"/>
        <end position="76"/>
    </location>
</feature>
<evidence type="ECO:0000313" key="2">
    <source>
        <dbReference type="EMBL" id="KPN30449.1"/>
    </source>
</evidence>
<dbReference type="STRING" id="699431.SY89_01182"/>
<gene>
    <name evidence="2" type="ORF">SY89_01182</name>
</gene>
<dbReference type="EMBL" id="LGUC01000001">
    <property type="protein sequence ID" value="KPN30449.1"/>
    <property type="molecule type" value="Genomic_DNA"/>
</dbReference>
<evidence type="ECO:0000259" key="1">
    <source>
        <dbReference type="Pfam" id="PF25934"/>
    </source>
</evidence>
<dbReference type="Proteomes" id="UP000050535">
    <property type="component" value="Unassembled WGS sequence"/>
</dbReference>
<evidence type="ECO:0000313" key="3">
    <source>
        <dbReference type="Proteomes" id="UP000050535"/>
    </source>
</evidence>
<feature type="domain" description="DUF7979" evidence="1">
    <location>
        <begin position="85"/>
        <end position="153"/>
    </location>
</feature>